<feature type="domain" description="HD" evidence="4">
    <location>
        <begin position="9"/>
        <end position="119"/>
    </location>
</feature>
<dbReference type="InterPro" id="IPR051094">
    <property type="entry name" value="Diverse_Catalytic_Enzymes"/>
</dbReference>
<dbReference type="Proteomes" id="UP000671862">
    <property type="component" value="Chromosome"/>
</dbReference>
<keyword evidence="2" id="KW-0547">Nucleotide-binding</keyword>
<dbReference type="NCBIfam" id="TIGR00488">
    <property type="entry name" value="bis(5'-nucleosyl)-tetraphosphatase (symmetrical) YqeK"/>
    <property type="match status" value="1"/>
</dbReference>
<dbReference type="EC" id="3.6.1.41" evidence="5"/>
<dbReference type="InterPro" id="IPR005249">
    <property type="entry name" value="YqeK"/>
</dbReference>
<evidence type="ECO:0000256" key="2">
    <source>
        <dbReference type="ARBA" id="ARBA00022741"/>
    </source>
</evidence>
<sequence>MVSKKRMPHVIGTVKFATTLARIHGFNENVAEFMGYAHDLFREVDWSKLLKIAKIYGIKTNIQDKVRPVLLHGKIAALFIKKRFKIEEEDILSGISYHTSGYKDFGTYGKILFLADSLEETRIYPKIDELRLLAYKDLDMAFYEVLRNKISYAVSRDLLVLPETVEAWNESVIKRNM</sequence>
<name>A0ABX7SAA4_9BACT</name>
<gene>
    <name evidence="5" type="primary">yqeK</name>
    <name evidence="5" type="ORF">JYK00_04935</name>
</gene>
<keyword evidence="3 5" id="KW-0378">Hydrolase</keyword>
<evidence type="ECO:0000259" key="4">
    <source>
        <dbReference type="Pfam" id="PF01966"/>
    </source>
</evidence>
<dbReference type="PANTHER" id="PTHR35795:SF1">
    <property type="entry name" value="BIS(5'-NUCLEOSYL)-TETRAPHOSPHATASE, SYMMETRICAL"/>
    <property type="match status" value="1"/>
</dbReference>
<organism evidence="5 6">
    <name type="scientific">Thermosipho ferrireducens</name>
    <dbReference type="NCBI Taxonomy" id="2571116"/>
    <lineage>
        <taxon>Bacteria</taxon>
        <taxon>Thermotogati</taxon>
        <taxon>Thermotogota</taxon>
        <taxon>Thermotogae</taxon>
        <taxon>Thermotogales</taxon>
        <taxon>Fervidobacteriaceae</taxon>
        <taxon>Thermosipho</taxon>
    </lineage>
</organism>
<evidence type="ECO:0000313" key="6">
    <source>
        <dbReference type="Proteomes" id="UP000671862"/>
    </source>
</evidence>
<protein>
    <submittedName>
        <fullName evidence="5">Bis(5'-nucleosyl)-tetraphosphatase (Symmetrical) YqeK</fullName>
        <ecNumber evidence="5">3.6.1.41</ecNumber>
    </submittedName>
</protein>
<keyword evidence="1" id="KW-0479">Metal-binding</keyword>
<reference evidence="5 6" key="1">
    <citation type="submission" date="2021-03" db="EMBL/GenBank/DDBJ databases">
        <title>Thermosipho ferrireducens sp.nov., an anaerobic thermophilic iron-reducing bacterium isolated from a deep-sea hydrothermal sulfide deposits.</title>
        <authorList>
            <person name="Zeng X."/>
            <person name="Chen Y."/>
            <person name="Shao Z."/>
        </authorList>
    </citation>
    <scope>NUCLEOTIDE SEQUENCE [LARGE SCALE GENOMIC DNA]</scope>
    <source>
        <strain evidence="5 6">JL129W03</strain>
    </source>
</reference>
<evidence type="ECO:0000313" key="5">
    <source>
        <dbReference type="EMBL" id="QTA38916.1"/>
    </source>
</evidence>
<accession>A0ABX7SAA4</accession>
<proteinExistence type="predicted"/>
<dbReference type="GO" id="GO:0008803">
    <property type="term" value="F:bis(5'-nucleosyl)-tetraphosphatase (symmetrical) activity"/>
    <property type="evidence" value="ECO:0007669"/>
    <property type="project" value="UniProtKB-EC"/>
</dbReference>
<dbReference type="PANTHER" id="PTHR35795">
    <property type="entry name" value="SLR1885 PROTEIN"/>
    <property type="match status" value="1"/>
</dbReference>
<dbReference type="SUPFAM" id="SSF109604">
    <property type="entry name" value="HD-domain/PDEase-like"/>
    <property type="match status" value="1"/>
</dbReference>
<dbReference type="InterPro" id="IPR006674">
    <property type="entry name" value="HD_domain"/>
</dbReference>
<keyword evidence="6" id="KW-1185">Reference proteome</keyword>
<evidence type="ECO:0000256" key="1">
    <source>
        <dbReference type="ARBA" id="ARBA00022723"/>
    </source>
</evidence>
<dbReference type="Gene3D" id="1.10.3210.10">
    <property type="entry name" value="Hypothetical protein af1432"/>
    <property type="match status" value="1"/>
</dbReference>
<dbReference type="EMBL" id="CP071446">
    <property type="protein sequence ID" value="QTA38916.1"/>
    <property type="molecule type" value="Genomic_DNA"/>
</dbReference>
<dbReference type="Pfam" id="PF01966">
    <property type="entry name" value="HD"/>
    <property type="match status" value="1"/>
</dbReference>
<evidence type="ECO:0000256" key="3">
    <source>
        <dbReference type="ARBA" id="ARBA00022801"/>
    </source>
</evidence>